<sequence>MERTIESLRGFLDCLRGSVEKGVLYGAGVSGKGEIKYTDAMQKAYDMGKSVI</sequence>
<organism evidence="1 2">
    <name type="scientific">Clostridium algifaecis</name>
    <dbReference type="NCBI Taxonomy" id="1472040"/>
    <lineage>
        <taxon>Bacteria</taxon>
        <taxon>Bacillati</taxon>
        <taxon>Bacillota</taxon>
        <taxon>Clostridia</taxon>
        <taxon>Eubacteriales</taxon>
        <taxon>Clostridiaceae</taxon>
        <taxon>Clostridium</taxon>
    </lineage>
</organism>
<dbReference type="EMBL" id="JAGGLM010000017">
    <property type="protein sequence ID" value="MBP2033604.1"/>
    <property type="molecule type" value="Genomic_DNA"/>
</dbReference>
<reference evidence="1 2" key="1">
    <citation type="submission" date="2021-03" db="EMBL/GenBank/DDBJ databases">
        <title>Genomic Encyclopedia of Type Strains, Phase IV (KMG-IV): sequencing the most valuable type-strain genomes for metagenomic binning, comparative biology and taxonomic classification.</title>
        <authorList>
            <person name="Goeker M."/>
        </authorList>
    </citation>
    <scope>NUCLEOTIDE SEQUENCE [LARGE SCALE GENOMIC DNA]</scope>
    <source>
        <strain evidence="1 2">DSM 28783</strain>
    </source>
</reference>
<evidence type="ECO:0000313" key="1">
    <source>
        <dbReference type="EMBL" id="MBP2033604.1"/>
    </source>
</evidence>
<comment type="caution">
    <text evidence="1">The sequence shown here is derived from an EMBL/GenBank/DDBJ whole genome shotgun (WGS) entry which is preliminary data.</text>
</comment>
<proteinExistence type="predicted"/>
<dbReference type="RefSeq" id="WP_209702869.1">
    <property type="nucleotide sequence ID" value="NZ_JAGGLM010000017.1"/>
</dbReference>
<keyword evidence="2" id="KW-1185">Reference proteome</keyword>
<protein>
    <submittedName>
        <fullName evidence="1">Uncharacterized protein</fullName>
    </submittedName>
</protein>
<evidence type="ECO:0000313" key="2">
    <source>
        <dbReference type="Proteomes" id="UP001519307"/>
    </source>
</evidence>
<gene>
    <name evidence="1" type="ORF">J2Z42_002308</name>
</gene>
<accession>A0ABS4KU83</accession>
<name>A0ABS4KU83_9CLOT</name>
<dbReference type="Proteomes" id="UP001519307">
    <property type="component" value="Unassembled WGS sequence"/>
</dbReference>